<dbReference type="AlphaFoldDB" id="A0A517XY50"/>
<feature type="chain" id="PRO_5021940001" evidence="1">
    <location>
        <begin position="21"/>
        <end position="991"/>
    </location>
</feature>
<dbReference type="GO" id="GO:0009055">
    <property type="term" value="F:electron transfer activity"/>
    <property type="evidence" value="ECO:0007669"/>
    <property type="project" value="InterPro"/>
</dbReference>
<dbReference type="RefSeq" id="WP_145242164.1">
    <property type="nucleotide sequence ID" value="NZ_CP036273.1"/>
</dbReference>
<keyword evidence="6" id="KW-1185">Reference proteome</keyword>
<evidence type="ECO:0000259" key="2">
    <source>
        <dbReference type="Pfam" id="PF07583"/>
    </source>
</evidence>
<evidence type="ECO:0000259" key="3">
    <source>
        <dbReference type="Pfam" id="PF07587"/>
    </source>
</evidence>
<organism evidence="5 6">
    <name type="scientific">Urbifossiella limnaea</name>
    <dbReference type="NCBI Taxonomy" id="2528023"/>
    <lineage>
        <taxon>Bacteria</taxon>
        <taxon>Pseudomonadati</taxon>
        <taxon>Planctomycetota</taxon>
        <taxon>Planctomycetia</taxon>
        <taxon>Gemmatales</taxon>
        <taxon>Gemmataceae</taxon>
        <taxon>Urbifossiella</taxon>
    </lineage>
</organism>
<evidence type="ECO:0000256" key="1">
    <source>
        <dbReference type="SAM" id="SignalP"/>
    </source>
</evidence>
<dbReference type="Pfam" id="PF07587">
    <property type="entry name" value="PSD1"/>
    <property type="match status" value="1"/>
</dbReference>
<dbReference type="InterPro" id="IPR011429">
    <property type="entry name" value="Cyt_c_Planctomycete-type"/>
</dbReference>
<feature type="domain" description="Cytochrome C Planctomycete-type" evidence="4">
    <location>
        <begin position="37"/>
        <end position="90"/>
    </location>
</feature>
<dbReference type="InterPro" id="IPR022655">
    <property type="entry name" value="DUF1553"/>
</dbReference>
<accession>A0A517XY50</accession>
<keyword evidence="1" id="KW-0732">Signal</keyword>
<evidence type="ECO:0000313" key="5">
    <source>
        <dbReference type="EMBL" id="QDU22435.1"/>
    </source>
</evidence>
<dbReference type="GO" id="GO:0020037">
    <property type="term" value="F:heme binding"/>
    <property type="evidence" value="ECO:0007669"/>
    <property type="project" value="InterPro"/>
</dbReference>
<dbReference type="InterPro" id="IPR011444">
    <property type="entry name" value="DUF1549"/>
</dbReference>
<dbReference type="KEGG" id="uli:ETAA1_44150"/>
<name>A0A517XY50_9BACT</name>
<proteinExistence type="predicted"/>
<evidence type="ECO:0000259" key="4">
    <source>
        <dbReference type="Pfam" id="PF07635"/>
    </source>
</evidence>
<dbReference type="PANTHER" id="PTHR35889:SF3">
    <property type="entry name" value="F-BOX DOMAIN-CONTAINING PROTEIN"/>
    <property type="match status" value="1"/>
</dbReference>
<feature type="domain" description="DUF1553" evidence="3">
    <location>
        <begin position="685"/>
        <end position="942"/>
    </location>
</feature>
<dbReference type="Pfam" id="PF07583">
    <property type="entry name" value="PSCyt2"/>
    <property type="match status" value="1"/>
</dbReference>
<protein>
    <submittedName>
        <fullName evidence="5">Planctomycete cytochrome C</fullName>
    </submittedName>
</protein>
<dbReference type="Proteomes" id="UP000319576">
    <property type="component" value="Chromosome"/>
</dbReference>
<gene>
    <name evidence="5" type="ORF">ETAA1_44150</name>
</gene>
<dbReference type="OrthoDB" id="127107at2"/>
<sequence precursor="true">MPRSALALAAALLAATPAAAQEPDFNRDVRPILAGKCFKCHGPDDKSRKADLRLDDRAAALEALRPGNADASEVVKRIHSADPTEVMPPPAVKNALTAREKDILKRWIAAGARYDPHWAFTPVRRPPVPPAPAGAVVRNPIDNFVLAALAVRGLTPSAEADRPTLARRVFLDLIGLPPTPEEVGAFVNDAAPDAYERMVDRLLASPQYGERWARRWLDLARYADTNGYEKDRARSIWLYRDYVVRAMNADVPFDRFTIEQLAGDLLPNPTQDQLIATGFHRNTMLNEEGGIDPLEFRYHAMTDRVAVTGMVWFGLTVGCAQCHTHKFDPISHTEYYRLFAFLNNADEPMLDVFTPEQEQQRDRLRAKIGGLEAALPDRVPVAVREKQFAAWLAAERPKARKWTVLRPTALDAGPHTKLTVQPDGSILATGDPQKRDVYAATLPALPAGVTAVRIEALPHDSLPARGPGRAFYEGPFGDFLLSEFVLTAGGQRVTFAGTSESFAAMAKGANPTTAAQAIDGQQQSGWAATGREGTASQAVFVPAAALPASAATLELAFERHYSASLGRFRLAVTTAPGGAKASTLPAEVEELLTLPDDRLTADQRRTLLAAWAKAAPELKAARDEIDAARKQLPKPTTTLVFRERPADFPRETHRHHRGEFLQPKEPVTPGGLAVLPPVPAAAPQNRLTLARWLVSPDNPLTARVTVNRQWQALFGRGIVRTVDDFGYQGDAPSHPALLDWLAAEFAGPGGWSMKKLHRLIVTSATYRQASRAAPEQRSKDTENVWLSRGPRVRLEAEQIRDSLLRASGLLSAKMGGPGVFPPQPAGVATEGSYNGQPWTPSPGEDRYRRGLYTFTKRTAPFAMSATFDGPSGEACQARREVSNTPLQALTMLNDQVLTEAAQALGRRALAHPGDASAKAAHLFRIALARTPQAEDLAVLVRFHAAQRERFAADAARATAAAGPGDGPAVERAAWAAVARAVFNLDEFVNKE</sequence>
<dbReference type="SUPFAM" id="SSF46626">
    <property type="entry name" value="Cytochrome c"/>
    <property type="match status" value="1"/>
</dbReference>
<dbReference type="PANTHER" id="PTHR35889">
    <property type="entry name" value="CYCLOINULO-OLIGOSACCHARIDE FRUCTANOTRANSFERASE-RELATED"/>
    <property type="match status" value="1"/>
</dbReference>
<dbReference type="InterPro" id="IPR036909">
    <property type="entry name" value="Cyt_c-like_dom_sf"/>
</dbReference>
<reference evidence="5 6" key="1">
    <citation type="submission" date="2019-02" db="EMBL/GenBank/DDBJ databases">
        <title>Deep-cultivation of Planctomycetes and their phenomic and genomic characterization uncovers novel biology.</title>
        <authorList>
            <person name="Wiegand S."/>
            <person name="Jogler M."/>
            <person name="Boedeker C."/>
            <person name="Pinto D."/>
            <person name="Vollmers J."/>
            <person name="Rivas-Marin E."/>
            <person name="Kohn T."/>
            <person name="Peeters S.H."/>
            <person name="Heuer A."/>
            <person name="Rast P."/>
            <person name="Oberbeckmann S."/>
            <person name="Bunk B."/>
            <person name="Jeske O."/>
            <person name="Meyerdierks A."/>
            <person name="Storesund J.E."/>
            <person name="Kallscheuer N."/>
            <person name="Luecker S."/>
            <person name="Lage O.M."/>
            <person name="Pohl T."/>
            <person name="Merkel B.J."/>
            <person name="Hornburger P."/>
            <person name="Mueller R.-W."/>
            <person name="Bruemmer F."/>
            <person name="Labrenz M."/>
            <person name="Spormann A.M."/>
            <person name="Op den Camp H."/>
            <person name="Overmann J."/>
            <person name="Amann R."/>
            <person name="Jetten M.S.M."/>
            <person name="Mascher T."/>
            <person name="Medema M.H."/>
            <person name="Devos D.P."/>
            <person name="Kaster A.-K."/>
            <person name="Ovreas L."/>
            <person name="Rohde M."/>
            <person name="Galperin M.Y."/>
            <person name="Jogler C."/>
        </authorList>
    </citation>
    <scope>NUCLEOTIDE SEQUENCE [LARGE SCALE GENOMIC DNA]</scope>
    <source>
        <strain evidence="5 6">ETA_A1</strain>
    </source>
</reference>
<feature type="signal peptide" evidence="1">
    <location>
        <begin position="1"/>
        <end position="20"/>
    </location>
</feature>
<evidence type="ECO:0000313" key="6">
    <source>
        <dbReference type="Proteomes" id="UP000319576"/>
    </source>
</evidence>
<feature type="domain" description="DUF1549" evidence="2">
    <location>
        <begin position="140"/>
        <end position="346"/>
    </location>
</feature>
<dbReference type="EMBL" id="CP036273">
    <property type="protein sequence ID" value="QDU22435.1"/>
    <property type="molecule type" value="Genomic_DNA"/>
</dbReference>
<dbReference type="Pfam" id="PF07635">
    <property type="entry name" value="PSCyt1"/>
    <property type="match status" value="1"/>
</dbReference>